<dbReference type="GO" id="GO:0044550">
    <property type="term" value="P:secondary metabolite biosynthetic process"/>
    <property type="evidence" value="ECO:0007669"/>
    <property type="project" value="TreeGrafter"/>
</dbReference>
<dbReference type="PANTHER" id="PTHR45527:SF1">
    <property type="entry name" value="FATTY ACID SYNTHASE"/>
    <property type="match status" value="1"/>
</dbReference>
<feature type="domain" description="Carrier" evidence="4">
    <location>
        <begin position="35"/>
        <end position="110"/>
    </location>
</feature>
<dbReference type="InterPro" id="IPR045851">
    <property type="entry name" value="AMP-bd_C_sf"/>
</dbReference>
<dbReference type="EMBL" id="JAEKJA010000056">
    <property type="protein sequence ID" value="MBJ3778899.1"/>
    <property type="molecule type" value="Genomic_DNA"/>
</dbReference>
<dbReference type="Pfam" id="PF00668">
    <property type="entry name" value="Condensation"/>
    <property type="match status" value="1"/>
</dbReference>
<dbReference type="SUPFAM" id="SSF52777">
    <property type="entry name" value="CoA-dependent acyltransferases"/>
    <property type="match status" value="2"/>
</dbReference>
<accession>A0A934IW96</accession>
<organism evidence="5 6">
    <name type="scientific">Acuticoccus mangrovi</name>
    <dbReference type="NCBI Taxonomy" id="2796142"/>
    <lineage>
        <taxon>Bacteria</taxon>
        <taxon>Pseudomonadati</taxon>
        <taxon>Pseudomonadota</taxon>
        <taxon>Alphaproteobacteria</taxon>
        <taxon>Hyphomicrobiales</taxon>
        <taxon>Amorphaceae</taxon>
        <taxon>Acuticoccus</taxon>
    </lineage>
</organism>
<dbReference type="GO" id="GO:0043041">
    <property type="term" value="P:amino acid activation for nonribosomal peptide biosynthetic process"/>
    <property type="evidence" value="ECO:0007669"/>
    <property type="project" value="TreeGrafter"/>
</dbReference>
<dbReference type="Gene3D" id="3.30.300.30">
    <property type="match status" value="1"/>
</dbReference>
<evidence type="ECO:0000256" key="3">
    <source>
        <dbReference type="ARBA" id="ARBA00022553"/>
    </source>
</evidence>
<dbReference type="GO" id="GO:0005829">
    <property type="term" value="C:cytosol"/>
    <property type="evidence" value="ECO:0007669"/>
    <property type="project" value="TreeGrafter"/>
</dbReference>
<dbReference type="SUPFAM" id="SSF56801">
    <property type="entry name" value="Acetyl-CoA synthetase-like"/>
    <property type="match status" value="1"/>
</dbReference>
<sequence>MPSGIVVLEALPLTGNGKVDRARLPAPGRAVRGGVSGTPEEAVLCGLVGELLGVERVGPEDDFFALGGHSLLAARLVARVRSVQGRVLGIRAVFEAPRLGDLAERVRQAPRAGDALTAGERPARLPLSFAQARLWFLDRLEGADATYNIPLAARLLGRLDGEALAAALDDVAMRHESLRTLLKEEGGEPYQAILDRAQVGLERRGCPVEAVDAVLAAEAARPFDLARDLPLRAVLLELGRDDHVLALVVHHVASDGWSMGRLLEDLATAYRARAAGAAPAYDALPVQYADYAVWQRALLGEEGDAESLIGRQIAYWRDALEALPAELTLPVDRPRPARPSRRVGSVPIALEPGLVAAVEGLARAQGATPFMVLHAAVSALLSRLGGGTDIAIGTVVAGRSDAALDRLVGFFVNTLVLRLDLGGDPGFGALVARSREVCLDAYMHQDAPFERLVEVLEPPRVVGRQPLFQTMLVLNGGAEGGFAAPGLEVRPWGVAATAAKFDLCFTFTEEEGGWRGVLEYGAELFERASAEGLAGRLIGLLAEGVAEPGRAVSQLGILLPGEAGRLTEGFAGARRGMPEPGTLTGLFEAQAGRTPGAVAVSEG</sequence>
<gene>
    <name evidence="5" type="ORF">JCR33_24630</name>
</gene>
<dbReference type="GO" id="GO:0003824">
    <property type="term" value="F:catalytic activity"/>
    <property type="evidence" value="ECO:0007669"/>
    <property type="project" value="InterPro"/>
</dbReference>
<dbReference type="PANTHER" id="PTHR45527">
    <property type="entry name" value="NONRIBOSOMAL PEPTIDE SYNTHETASE"/>
    <property type="match status" value="1"/>
</dbReference>
<dbReference type="InterPro" id="IPR006162">
    <property type="entry name" value="Ppantetheine_attach_site"/>
</dbReference>
<dbReference type="Pfam" id="PF00550">
    <property type="entry name" value="PP-binding"/>
    <property type="match status" value="1"/>
</dbReference>
<dbReference type="RefSeq" id="WP_332461269.1">
    <property type="nucleotide sequence ID" value="NZ_JAEKJA010000056.1"/>
</dbReference>
<dbReference type="CDD" id="cd19540">
    <property type="entry name" value="LCL_NRPS-like"/>
    <property type="match status" value="1"/>
</dbReference>
<protein>
    <submittedName>
        <fullName evidence="5">Non-ribosomal peptide synthetase</fullName>
    </submittedName>
</protein>
<evidence type="ECO:0000256" key="1">
    <source>
        <dbReference type="ARBA" id="ARBA00001957"/>
    </source>
</evidence>
<feature type="non-terminal residue" evidence="5">
    <location>
        <position position="603"/>
    </location>
</feature>
<dbReference type="InterPro" id="IPR023213">
    <property type="entry name" value="CAT-like_dom_sf"/>
</dbReference>
<evidence type="ECO:0000313" key="5">
    <source>
        <dbReference type="EMBL" id="MBJ3778899.1"/>
    </source>
</evidence>
<dbReference type="AlphaFoldDB" id="A0A934IW96"/>
<dbReference type="SUPFAM" id="SSF47336">
    <property type="entry name" value="ACP-like"/>
    <property type="match status" value="1"/>
</dbReference>
<dbReference type="Gene3D" id="3.30.559.10">
    <property type="entry name" value="Chloramphenicol acetyltransferase-like domain"/>
    <property type="match status" value="1"/>
</dbReference>
<reference evidence="5" key="1">
    <citation type="submission" date="2020-12" db="EMBL/GenBank/DDBJ databases">
        <title>Bacterial taxonomy.</title>
        <authorList>
            <person name="Pan X."/>
        </authorList>
    </citation>
    <scope>NUCLEOTIDE SEQUENCE</scope>
    <source>
        <strain evidence="5">B2012</strain>
    </source>
</reference>
<dbReference type="Gene3D" id="3.30.559.30">
    <property type="entry name" value="Nonribosomal peptide synthetase, condensation domain"/>
    <property type="match status" value="1"/>
</dbReference>
<dbReference type="PROSITE" id="PS00012">
    <property type="entry name" value="PHOSPHOPANTETHEINE"/>
    <property type="match status" value="1"/>
</dbReference>
<dbReference type="PROSITE" id="PS50075">
    <property type="entry name" value="CARRIER"/>
    <property type="match status" value="1"/>
</dbReference>
<evidence type="ECO:0000259" key="4">
    <source>
        <dbReference type="PROSITE" id="PS50075"/>
    </source>
</evidence>
<evidence type="ECO:0000256" key="2">
    <source>
        <dbReference type="ARBA" id="ARBA00022450"/>
    </source>
</evidence>
<proteinExistence type="predicted"/>
<comment type="cofactor">
    <cofactor evidence="1">
        <name>pantetheine 4'-phosphate</name>
        <dbReference type="ChEBI" id="CHEBI:47942"/>
    </cofactor>
</comment>
<keyword evidence="3" id="KW-0597">Phosphoprotein</keyword>
<keyword evidence="6" id="KW-1185">Reference proteome</keyword>
<dbReference type="InterPro" id="IPR009081">
    <property type="entry name" value="PP-bd_ACP"/>
</dbReference>
<dbReference type="GO" id="GO:0031177">
    <property type="term" value="F:phosphopantetheine binding"/>
    <property type="evidence" value="ECO:0007669"/>
    <property type="project" value="TreeGrafter"/>
</dbReference>
<comment type="caution">
    <text evidence="5">The sequence shown here is derived from an EMBL/GenBank/DDBJ whole genome shotgun (WGS) entry which is preliminary data.</text>
</comment>
<dbReference type="Gene3D" id="1.10.1200.10">
    <property type="entry name" value="ACP-like"/>
    <property type="match status" value="1"/>
</dbReference>
<name>A0A934IW96_9HYPH</name>
<evidence type="ECO:0000313" key="6">
    <source>
        <dbReference type="Proteomes" id="UP000609531"/>
    </source>
</evidence>
<keyword evidence="2" id="KW-0596">Phosphopantetheine</keyword>
<dbReference type="InterPro" id="IPR001242">
    <property type="entry name" value="Condensation_dom"/>
</dbReference>
<dbReference type="InterPro" id="IPR036736">
    <property type="entry name" value="ACP-like_sf"/>
</dbReference>
<dbReference type="Proteomes" id="UP000609531">
    <property type="component" value="Unassembled WGS sequence"/>
</dbReference>